<organism evidence="1">
    <name type="scientific">Anguilla anguilla</name>
    <name type="common">European freshwater eel</name>
    <name type="synonym">Muraena anguilla</name>
    <dbReference type="NCBI Taxonomy" id="7936"/>
    <lineage>
        <taxon>Eukaryota</taxon>
        <taxon>Metazoa</taxon>
        <taxon>Chordata</taxon>
        <taxon>Craniata</taxon>
        <taxon>Vertebrata</taxon>
        <taxon>Euteleostomi</taxon>
        <taxon>Actinopterygii</taxon>
        <taxon>Neopterygii</taxon>
        <taxon>Teleostei</taxon>
        <taxon>Anguilliformes</taxon>
        <taxon>Anguillidae</taxon>
        <taxon>Anguilla</taxon>
    </lineage>
</organism>
<name>A0A0E9WX17_ANGAN</name>
<reference evidence="1" key="1">
    <citation type="submission" date="2014-11" db="EMBL/GenBank/DDBJ databases">
        <authorList>
            <person name="Amaro Gonzalez C."/>
        </authorList>
    </citation>
    <scope>NUCLEOTIDE SEQUENCE</scope>
</reference>
<protein>
    <submittedName>
        <fullName evidence="1">Uncharacterized protein</fullName>
    </submittedName>
</protein>
<accession>A0A0E9WX17</accession>
<reference evidence="1" key="2">
    <citation type="journal article" date="2015" name="Fish Shellfish Immunol.">
        <title>Early steps in the European eel (Anguilla anguilla)-Vibrio vulnificus interaction in the gills: Role of the RtxA13 toxin.</title>
        <authorList>
            <person name="Callol A."/>
            <person name="Pajuelo D."/>
            <person name="Ebbesson L."/>
            <person name="Teles M."/>
            <person name="MacKenzie S."/>
            <person name="Amaro C."/>
        </authorList>
    </citation>
    <scope>NUCLEOTIDE SEQUENCE</scope>
</reference>
<sequence length="123" mass="13591">MGGGVIIMAVCATTPRAISRMILKEESHHTKGLWVSNNMDSAEPANNFPSRCHSLAHGAKHDPHTWPAFLNPALNNCIQVSRVWRGNAINFPHNPPTRVCDSNPMCTRVTILKPQLKDISNQT</sequence>
<dbReference type="EMBL" id="GBXM01013648">
    <property type="protein sequence ID" value="JAH94929.1"/>
    <property type="molecule type" value="Transcribed_RNA"/>
</dbReference>
<evidence type="ECO:0000313" key="1">
    <source>
        <dbReference type="EMBL" id="JAH94929.1"/>
    </source>
</evidence>
<proteinExistence type="predicted"/>
<dbReference type="AlphaFoldDB" id="A0A0E9WX17"/>